<proteinExistence type="predicted"/>
<evidence type="ECO:0000313" key="4">
    <source>
        <dbReference type="Proteomes" id="UP001500621"/>
    </source>
</evidence>
<keyword evidence="2" id="KW-0472">Membrane</keyword>
<name>A0ABP8VV21_9ACTN</name>
<keyword evidence="2" id="KW-1133">Transmembrane helix</keyword>
<evidence type="ECO:0008006" key="5">
    <source>
        <dbReference type="Google" id="ProtNLM"/>
    </source>
</evidence>
<dbReference type="Proteomes" id="UP001500621">
    <property type="component" value="Unassembled WGS sequence"/>
</dbReference>
<feature type="transmembrane region" description="Helical" evidence="2">
    <location>
        <begin position="151"/>
        <end position="171"/>
    </location>
</feature>
<feature type="compositionally biased region" description="Acidic residues" evidence="1">
    <location>
        <begin position="523"/>
        <end position="547"/>
    </location>
</feature>
<evidence type="ECO:0000256" key="2">
    <source>
        <dbReference type="SAM" id="Phobius"/>
    </source>
</evidence>
<protein>
    <recommendedName>
        <fullName evidence="5">Metallophosphoesterase</fullName>
    </recommendedName>
</protein>
<sequence>MSKRRRVFVGTTYAVVWLLCALVIGVAVFFGSSRQTTLASHDAVVTPNLSGQAVLRTGPVLPDLRLPSGSRLGVVITLGKTEVGSTEALVERYAFLASTPAGTISKVEGAVRDMAVDAAVRGATLGVLPLLLWALVGSARRRELARAAGSWRGGVVLLILALVVAGTWAPWEPDEETLEGQQEWLALPDFLGPEIPVPAEAAQLEVLGGATTSGARRLIQSAVDTYDKSLRFYDAAEEAAAEIEVREPGDDETVVLLVSDRHDNVGMDAVARAVADRAGATAVIDAGDDTSTGSEWEAFSLDSLDAAFDDLDDRWAVTGNHDNGPFVGEYLAGLGWDVLDGDVVEGPAGGRMLGVPDPRSSGLGTWRDESGLSFSEVGDRLADEACAAQERGERIHTLLVHDANLGSATLERGCADLVVGGHLHVQEGPTPVEGENGEVGYSFTTGTTGGAAYAIALGSKLRRPAQVTLITYDAEGLPVGLQPVVLQTNGRFDVGDYVDLTYEAPAGEQSELDDGPATGPDGDVLDDEVADESTDQPTEEPTEEPTE</sequence>
<keyword evidence="4" id="KW-1185">Reference proteome</keyword>
<gene>
    <name evidence="3" type="ORF">GCM10023226_08140</name>
</gene>
<dbReference type="RefSeq" id="WP_345262900.1">
    <property type="nucleotide sequence ID" value="NZ_BAABIM010000001.1"/>
</dbReference>
<comment type="caution">
    <text evidence="3">The sequence shown here is derived from an EMBL/GenBank/DDBJ whole genome shotgun (WGS) entry which is preliminary data.</text>
</comment>
<accession>A0ABP8VV21</accession>
<organism evidence="3 4">
    <name type="scientific">Nocardioides nanhaiensis</name>
    <dbReference type="NCBI Taxonomy" id="1476871"/>
    <lineage>
        <taxon>Bacteria</taxon>
        <taxon>Bacillati</taxon>
        <taxon>Actinomycetota</taxon>
        <taxon>Actinomycetes</taxon>
        <taxon>Propionibacteriales</taxon>
        <taxon>Nocardioidaceae</taxon>
        <taxon>Nocardioides</taxon>
    </lineage>
</organism>
<dbReference type="InterPro" id="IPR029052">
    <property type="entry name" value="Metallo-depent_PP-like"/>
</dbReference>
<keyword evidence="2" id="KW-0812">Transmembrane</keyword>
<feature type="region of interest" description="Disordered" evidence="1">
    <location>
        <begin position="505"/>
        <end position="547"/>
    </location>
</feature>
<evidence type="ECO:0000313" key="3">
    <source>
        <dbReference type="EMBL" id="GAA4673507.1"/>
    </source>
</evidence>
<reference evidence="4" key="1">
    <citation type="journal article" date="2019" name="Int. J. Syst. Evol. Microbiol.">
        <title>The Global Catalogue of Microorganisms (GCM) 10K type strain sequencing project: providing services to taxonomists for standard genome sequencing and annotation.</title>
        <authorList>
            <consortium name="The Broad Institute Genomics Platform"/>
            <consortium name="The Broad Institute Genome Sequencing Center for Infectious Disease"/>
            <person name="Wu L."/>
            <person name="Ma J."/>
        </authorList>
    </citation>
    <scope>NUCLEOTIDE SEQUENCE [LARGE SCALE GENOMIC DNA]</scope>
    <source>
        <strain evidence="4">JCM 18127</strain>
    </source>
</reference>
<dbReference type="SUPFAM" id="SSF56300">
    <property type="entry name" value="Metallo-dependent phosphatases"/>
    <property type="match status" value="1"/>
</dbReference>
<evidence type="ECO:0000256" key="1">
    <source>
        <dbReference type="SAM" id="MobiDB-lite"/>
    </source>
</evidence>
<feature type="transmembrane region" description="Helical" evidence="2">
    <location>
        <begin position="118"/>
        <end position="139"/>
    </location>
</feature>
<feature type="transmembrane region" description="Helical" evidence="2">
    <location>
        <begin position="7"/>
        <end position="30"/>
    </location>
</feature>
<dbReference type="EMBL" id="BAABIM010000001">
    <property type="protein sequence ID" value="GAA4673507.1"/>
    <property type="molecule type" value="Genomic_DNA"/>
</dbReference>